<comment type="caution">
    <text evidence="2">The sequence shown here is derived from an EMBL/GenBank/DDBJ whole genome shotgun (WGS) entry which is preliminary data.</text>
</comment>
<keyword evidence="1" id="KW-0812">Transmembrane</keyword>
<dbReference type="Proteomes" id="UP000729402">
    <property type="component" value="Unassembled WGS sequence"/>
</dbReference>
<dbReference type="EMBL" id="JAAALK010000288">
    <property type="protein sequence ID" value="KAG8054946.1"/>
    <property type="molecule type" value="Genomic_DNA"/>
</dbReference>
<feature type="transmembrane region" description="Helical" evidence="1">
    <location>
        <begin position="46"/>
        <end position="66"/>
    </location>
</feature>
<organism evidence="2 3">
    <name type="scientific">Zizania palustris</name>
    <name type="common">Northern wild rice</name>
    <dbReference type="NCBI Taxonomy" id="103762"/>
    <lineage>
        <taxon>Eukaryota</taxon>
        <taxon>Viridiplantae</taxon>
        <taxon>Streptophyta</taxon>
        <taxon>Embryophyta</taxon>
        <taxon>Tracheophyta</taxon>
        <taxon>Spermatophyta</taxon>
        <taxon>Magnoliopsida</taxon>
        <taxon>Liliopsida</taxon>
        <taxon>Poales</taxon>
        <taxon>Poaceae</taxon>
        <taxon>BOP clade</taxon>
        <taxon>Oryzoideae</taxon>
        <taxon>Oryzeae</taxon>
        <taxon>Zizaniinae</taxon>
        <taxon>Zizania</taxon>
    </lineage>
</organism>
<proteinExistence type="predicted"/>
<evidence type="ECO:0000256" key="1">
    <source>
        <dbReference type="SAM" id="Phobius"/>
    </source>
</evidence>
<keyword evidence="3" id="KW-1185">Reference proteome</keyword>
<keyword evidence="1" id="KW-0472">Membrane</keyword>
<gene>
    <name evidence="2" type="ORF">GUJ93_ZPchr0001g32474</name>
</gene>
<reference evidence="2" key="2">
    <citation type="submission" date="2021-02" db="EMBL/GenBank/DDBJ databases">
        <authorList>
            <person name="Kimball J.A."/>
            <person name="Haas M.W."/>
            <person name="Macchietto M."/>
            <person name="Kono T."/>
            <person name="Duquette J."/>
            <person name="Shao M."/>
        </authorList>
    </citation>
    <scope>NUCLEOTIDE SEQUENCE</scope>
    <source>
        <tissue evidence="2">Fresh leaf tissue</tissue>
    </source>
</reference>
<sequence>MKPLALRCVYCKQQIRGAAAEERVNATCHTLQRYCTRWKRSKRVGAAIKGLYSIPVVVVVVAPVGVECQRRCRRRRQSLSRCHLFGSFKGQVTSIDPCDNGHLLRATVYSVPVLTKSTVTEFYSILQILLDPMPASTNASSDWFLYTVDC</sequence>
<keyword evidence="1" id="KW-1133">Transmembrane helix</keyword>
<evidence type="ECO:0000313" key="3">
    <source>
        <dbReference type="Proteomes" id="UP000729402"/>
    </source>
</evidence>
<accession>A0A8J5VD20</accession>
<evidence type="ECO:0000313" key="2">
    <source>
        <dbReference type="EMBL" id="KAG8054946.1"/>
    </source>
</evidence>
<protein>
    <submittedName>
        <fullName evidence="2">Uncharacterized protein</fullName>
    </submittedName>
</protein>
<reference evidence="2" key="1">
    <citation type="journal article" date="2021" name="bioRxiv">
        <title>Whole Genome Assembly and Annotation of Northern Wild Rice, Zizania palustris L., Supports a Whole Genome Duplication in the Zizania Genus.</title>
        <authorList>
            <person name="Haas M."/>
            <person name="Kono T."/>
            <person name="Macchietto M."/>
            <person name="Millas R."/>
            <person name="McGilp L."/>
            <person name="Shao M."/>
            <person name="Duquette J."/>
            <person name="Hirsch C.N."/>
            <person name="Kimball J."/>
        </authorList>
    </citation>
    <scope>NUCLEOTIDE SEQUENCE</scope>
    <source>
        <tissue evidence="2">Fresh leaf tissue</tissue>
    </source>
</reference>
<dbReference type="AlphaFoldDB" id="A0A8J5VD20"/>
<name>A0A8J5VD20_ZIZPA</name>